<sequence length="99" mass="10277">MALAFEDTSGEPSERCALLAPATLETLESEELAPCADVIGELPLSGGRVAAVQVWGGDAQVRLTGDTLFLTGTDAGWRVVAAGCRPRPEGPYDCQVEGS</sequence>
<evidence type="ECO:0000313" key="1">
    <source>
        <dbReference type="EMBL" id="NEK59976.1"/>
    </source>
</evidence>
<dbReference type="EMBL" id="JAAGWF010000022">
    <property type="protein sequence ID" value="NEK59976.1"/>
    <property type="molecule type" value="Genomic_DNA"/>
</dbReference>
<name>A0A7K3W521_9ACTN</name>
<comment type="caution">
    <text evidence="1">The sequence shown here is derived from an EMBL/GenBank/DDBJ whole genome shotgun (WGS) entry which is preliminary data.</text>
</comment>
<organism evidence="1 2">
    <name type="scientific">Geodermatophilus sabuli</name>
    <dbReference type="NCBI Taxonomy" id="1564158"/>
    <lineage>
        <taxon>Bacteria</taxon>
        <taxon>Bacillati</taxon>
        <taxon>Actinomycetota</taxon>
        <taxon>Actinomycetes</taxon>
        <taxon>Geodermatophilales</taxon>
        <taxon>Geodermatophilaceae</taxon>
        <taxon>Geodermatophilus</taxon>
    </lineage>
</organism>
<proteinExistence type="predicted"/>
<gene>
    <name evidence="1" type="ORF">GCU56_19145</name>
</gene>
<protein>
    <submittedName>
        <fullName evidence="1">Uncharacterized protein</fullName>
    </submittedName>
</protein>
<dbReference type="AlphaFoldDB" id="A0A7K3W521"/>
<accession>A0A7K3W521</accession>
<dbReference type="Proteomes" id="UP000470246">
    <property type="component" value="Unassembled WGS sequence"/>
</dbReference>
<evidence type="ECO:0000313" key="2">
    <source>
        <dbReference type="Proteomes" id="UP000470246"/>
    </source>
</evidence>
<keyword evidence="2" id="KW-1185">Reference proteome</keyword>
<reference evidence="1 2" key="1">
    <citation type="submission" date="2020-02" db="EMBL/GenBank/DDBJ databases">
        <title>Geodermatophilus sabuli CPCC 205279 I12A-02694.</title>
        <authorList>
            <person name="Jiang Z."/>
        </authorList>
    </citation>
    <scope>NUCLEOTIDE SEQUENCE [LARGE SCALE GENOMIC DNA]</scope>
    <source>
        <strain evidence="1 2">I12A-02694</strain>
    </source>
</reference>